<dbReference type="RefSeq" id="WP_116556307.1">
    <property type="nucleotide sequence ID" value="NZ_QCZG01000073.1"/>
</dbReference>
<dbReference type="AlphaFoldDB" id="A0A2U1JJE2"/>
<dbReference type="SUPFAM" id="SSF51182">
    <property type="entry name" value="RmlC-like cupins"/>
    <property type="match status" value="1"/>
</dbReference>
<dbReference type="Gene3D" id="2.60.120.10">
    <property type="entry name" value="Jelly Rolls"/>
    <property type="match status" value="1"/>
</dbReference>
<dbReference type="InterPro" id="IPR011051">
    <property type="entry name" value="RmlC_Cupin_sf"/>
</dbReference>
<dbReference type="EMBL" id="QCZG01000073">
    <property type="protein sequence ID" value="PWA05286.1"/>
    <property type="molecule type" value="Genomic_DNA"/>
</dbReference>
<evidence type="ECO:0000313" key="1">
    <source>
        <dbReference type="EMBL" id="PWA05286.1"/>
    </source>
</evidence>
<accession>A0A2U1JJE2</accession>
<dbReference type="InterPro" id="IPR014710">
    <property type="entry name" value="RmlC-like_jellyroll"/>
</dbReference>
<evidence type="ECO:0008006" key="3">
    <source>
        <dbReference type="Google" id="ProtNLM"/>
    </source>
</evidence>
<evidence type="ECO:0000313" key="2">
    <source>
        <dbReference type="Proteomes" id="UP000245998"/>
    </source>
</evidence>
<name>A0A2U1JJE2_9BACI</name>
<sequence>MNNLENMDPHFRRFVEKIDKVVKMETEEKTITSKVAEHMGDLLKHEDIIPEAYKKPNPDKYTLYPLYVAPDNSFSIASAVWDVGQSTPIHDHRTWGVIGIVQGEENEIHYEFSTNAQPKKVMERQLKKGMSLFAARLIKMSTKSLVLQMYRALESMFTEETSGKSSGECTIWKQGR</sequence>
<reference evidence="1 2" key="1">
    <citation type="submission" date="2018-04" db="EMBL/GenBank/DDBJ databases">
        <title>Camelliibacillus theae gen. nov., sp. nov., isolated from Pu'er tea.</title>
        <authorList>
            <person name="Niu L."/>
        </authorList>
    </citation>
    <scope>NUCLEOTIDE SEQUENCE [LARGE SCALE GENOMIC DNA]</scope>
    <source>
        <strain evidence="1 2">T8</strain>
    </source>
</reference>
<dbReference type="OrthoDB" id="7059163at2"/>
<gene>
    <name evidence="1" type="ORF">DCC39_18200</name>
</gene>
<comment type="caution">
    <text evidence="1">The sequence shown here is derived from an EMBL/GenBank/DDBJ whole genome shotgun (WGS) entry which is preliminary data.</text>
</comment>
<organism evidence="1 2">
    <name type="scientific">Pueribacillus theae</name>
    <dbReference type="NCBI Taxonomy" id="2171751"/>
    <lineage>
        <taxon>Bacteria</taxon>
        <taxon>Bacillati</taxon>
        <taxon>Bacillota</taxon>
        <taxon>Bacilli</taxon>
        <taxon>Bacillales</taxon>
        <taxon>Bacillaceae</taxon>
        <taxon>Pueribacillus</taxon>
    </lineage>
</organism>
<dbReference type="Proteomes" id="UP000245998">
    <property type="component" value="Unassembled WGS sequence"/>
</dbReference>
<protein>
    <recommendedName>
        <fullName evidence="3">Cysteine dioxygenase</fullName>
    </recommendedName>
</protein>
<proteinExistence type="predicted"/>
<keyword evidence="2" id="KW-1185">Reference proteome</keyword>